<feature type="compositionally biased region" description="Polar residues" evidence="3">
    <location>
        <begin position="777"/>
        <end position="802"/>
    </location>
</feature>
<dbReference type="AlphaFoldDB" id="B9WIS0"/>
<dbReference type="PANTHER" id="PTHR31941:SF16">
    <property type="entry name" value="PHOSPHATIDYLINOSITOL 4,5-BISPHOSPHATE-BINDING PROTEIN SLM1-RELATED"/>
    <property type="match status" value="1"/>
</dbReference>
<dbReference type="VEuPathDB" id="FungiDB:CD36_62200"/>
<evidence type="ECO:0000313" key="5">
    <source>
        <dbReference type="CGD" id="CAL0000160950"/>
    </source>
</evidence>
<feature type="region of interest" description="Disordered" evidence="3">
    <location>
        <begin position="452"/>
        <end position="599"/>
    </location>
</feature>
<keyword evidence="7" id="KW-1185">Reference proteome</keyword>
<dbReference type="InterPro" id="IPR046868">
    <property type="entry name" value="BAR_4"/>
</dbReference>
<dbReference type="SUPFAM" id="SSF50729">
    <property type="entry name" value="PH domain-like"/>
    <property type="match status" value="1"/>
</dbReference>
<feature type="compositionally biased region" description="Polar residues" evidence="3">
    <location>
        <begin position="496"/>
        <end position="507"/>
    </location>
</feature>
<evidence type="ECO:0000259" key="4">
    <source>
        <dbReference type="PROSITE" id="PS50003"/>
    </source>
</evidence>
<feature type="coiled-coil region" evidence="2">
    <location>
        <begin position="131"/>
        <end position="176"/>
    </location>
</feature>
<evidence type="ECO:0000313" key="7">
    <source>
        <dbReference type="Proteomes" id="UP000002605"/>
    </source>
</evidence>
<reference evidence="6 7" key="1">
    <citation type="journal article" date="2009" name="Genome Res.">
        <title>Comparative genomics of the fungal pathogens Candida dubliniensis and Candida albicans.</title>
        <authorList>
            <person name="Jackson A.P."/>
            <person name="Gamble J.A."/>
            <person name="Yeomans T."/>
            <person name="Moran G.P."/>
            <person name="Saunders D."/>
            <person name="Harris D."/>
            <person name="Aslett M."/>
            <person name="Barrell J.F."/>
            <person name="Butler G."/>
            <person name="Citiulo F."/>
            <person name="Coleman D.C."/>
            <person name="de Groot P.W.J."/>
            <person name="Goodwin T.J."/>
            <person name="Quail M.A."/>
            <person name="McQuillan J."/>
            <person name="Munro C.A."/>
            <person name="Pain A."/>
            <person name="Poulter R.T."/>
            <person name="Rajandream M.A."/>
            <person name="Renauld H."/>
            <person name="Spiering M.J."/>
            <person name="Tivey A."/>
            <person name="Gow N.A.R."/>
            <person name="Barrell B."/>
            <person name="Sullivan D.J."/>
            <person name="Berriman M."/>
        </authorList>
    </citation>
    <scope>NUCLEOTIDE SEQUENCE [LARGE SCALE GENOMIC DNA]</scope>
    <source>
        <strain evidence="7">CD36 / ATCC MYA-646 / CBS 7987 / NCPF 3949 / NRRL Y-17841</strain>
    </source>
</reference>
<proteinExistence type="predicted"/>
<feature type="compositionally biased region" description="Low complexity" evidence="3">
    <location>
        <begin position="654"/>
        <end position="672"/>
    </location>
</feature>
<dbReference type="CGD" id="CAL0000160950">
    <property type="gene designation" value="Cd36_62200"/>
</dbReference>
<feature type="compositionally biased region" description="Low complexity" evidence="3">
    <location>
        <begin position="455"/>
        <end position="466"/>
    </location>
</feature>
<dbReference type="SMART" id="SM00233">
    <property type="entry name" value="PH"/>
    <property type="match status" value="1"/>
</dbReference>
<dbReference type="Pfam" id="PF20399">
    <property type="entry name" value="PH_20"/>
    <property type="match status" value="1"/>
</dbReference>
<dbReference type="Pfam" id="PF20400">
    <property type="entry name" value="BAR_4"/>
    <property type="match status" value="1"/>
</dbReference>
<feature type="compositionally biased region" description="Polar residues" evidence="3">
    <location>
        <begin position="725"/>
        <end position="736"/>
    </location>
</feature>
<feature type="domain" description="PH" evidence="4">
    <location>
        <begin position="333"/>
        <end position="442"/>
    </location>
</feature>
<feature type="compositionally biased region" description="Polar residues" evidence="3">
    <location>
        <begin position="467"/>
        <end position="489"/>
    </location>
</feature>
<dbReference type="InterPro" id="IPR046869">
    <property type="entry name" value="SLM1/RGC1-like_PH"/>
</dbReference>
<dbReference type="Proteomes" id="UP000002605">
    <property type="component" value="Chromosome 6"/>
</dbReference>
<gene>
    <name evidence="5" type="ordered locus">Cd36_62200</name>
    <name evidence="6" type="ORF">CD36_62200</name>
</gene>
<feature type="compositionally biased region" description="Polar residues" evidence="3">
    <location>
        <begin position="514"/>
        <end position="548"/>
    </location>
</feature>
<dbReference type="PROSITE" id="PS50003">
    <property type="entry name" value="PH_DOMAIN"/>
    <property type="match status" value="1"/>
</dbReference>
<dbReference type="FunFam" id="2.30.29.30:FF:000328">
    <property type="entry name" value="Phosphatidylinositol 4,5-bisphosphate-binding protein SLM1"/>
    <property type="match status" value="1"/>
</dbReference>
<dbReference type="PANTHER" id="PTHR31941">
    <property type="entry name" value="CYTOSKELETAL SIGNALING PROTEIN SLM1"/>
    <property type="match status" value="1"/>
</dbReference>
<organism evidence="6 7">
    <name type="scientific">Candida dubliniensis (strain CD36 / ATCC MYA-646 / CBS 7987 / NCPF 3949 / NRRL Y-17841)</name>
    <name type="common">Yeast</name>
    <dbReference type="NCBI Taxonomy" id="573826"/>
    <lineage>
        <taxon>Eukaryota</taxon>
        <taxon>Fungi</taxon>
        <taxon>Dikarya</taxon>
        <taxon>Ascomycota</taxon>
        <taxon>Saccharomycotina</taxon>
        <taxon>Pichiomycetes</taxon>
        <taxon>Debaryomycetaceae</taxon>
        <taxon>Candida/Lodderomyces clade</taxon>
        <taxon>Candida</taxon>
    </lineage>
</organism>
<accession>B9WIS0</accession>
<evidence type="ECO:0000313" key="6">
    <source>
        <dbReference type="EMBL" id="CAX41138.1"/>
    </source>
</evidence>
<keyword evidence="2" id="KW-0175">Coiled coil</keyword>
<dbReference type="GeneID" id="8048532"/>
<evidence type="ECO:0000256" key="3">
    <source>
        <dbReference type="SAM" id="MobiDB-lite"/>
    </source>
</evidence>
<sequence>MPSHNPLVITLPYTFSNQDVPTEIMANRFSAWRSIIKDLVNYFKEYSSVQEEIIRQQSRLQQAVGQITNTTTNNNNYNNSTPNSEIEAINNFFLPIGNGSVQDIPNALFKFHQKNVVDGSKTLKDINGLIIPKLEELRKDLLVKIKEIKNLQNDFKNNLSKELNDTKSLISQYNQAIELANKLGSTGNFSHITTLHEADSGKSDPYLVKIRLERQLKRQLVEENYLYDAYANLQNAGRQLESIVVLEIQNYVSMFLNLVNEENLNFSQHLLPNISNGFLSKESNFEWDAFIERNLPNVNNHGTVSSGTFIDLNIPKRHLSDFVIKNFDSNLNVAIREGYLERRSKFLKNYTSAWYVLTCSYIHEFKSSDRKKDPQPVMSLPLDSCTVSDHSKNDGKLEGVYKFILTSKSHNTLMNKTHKWVFRTNTYQNMIEWFDSIKKMTSLPTPAARARTIEGGNSNGNNGTSGKTIASDTTSGNSISRVSSGNTARSPARSLKTVSTNTTSASQAYKHRSLNQASSSHKRLSSTFSQRNNNQSPRLTNMINSDGTIITPVDTDEDSMKRSSRIYQQQKSQQQQQQPQQPQQQGPSTPNQQPGPYHLIPIANQQHQQQQQQFVNPPAGYQYYIPSNAQQGAQQFYDPVQQQYYTITPTVPVNSNSNNNNQQQQQQQQQQPAPQPQYFSTSPLPTPQIIPGSPVAPAFGQYFQQPQFVQQKQQQKDGGLPYPTMSRTTSIYNNDDTITDEQIPKPTAQQQRQDQGKDQLGSSLYTGHPNGDRPGQGISQLSNEEVSTLNSNNESNPRTTVQNKEHVGDISIEVTPGKD</sequence>
<dbReference type="RefSeq" id="XP_002420982.1">
    <property type="nucleotide sequence ID" value="XM_002420937.1"/>
</dbReference>
<feature type="region of interest" description="Disordered" evidence="3">
    <location>
        <begin position="650"/>
        <end position="819"/>
    </location>
</feature>
<feature type="compositionally biased region" description="Low complexity" evidence="3">
    <location>
        <begin position="699"/>
        <end position="713"/>
    </location>
</feature>
<feature type="compositionally biased region" description="Low complexity" evidence="3">
    <location>
        <begin position="568"/>
        <end position="596"/>
    </location>
</feature>
<dbReference type="EMBL" id="FM992693">
    <property type="protein sequence ID" value="CAX41138.1"/>
    <property type="molecule type" value="Genomic_DNA"/>
</dbReference>
<evidence type="ECO:0000256" key="2">
    <source>
        <dbReference type="SAM" id="Coils"/>
    </source>
</evidence>
<name>B9WIS0_CANDC</name>
<dbReference type="eggNOG" id="ENOG502QRAF">
    <property type="taxonomic scope" value="Eukaryota"/>
</dbReference>
<protein>
    <submittedName>
        <fullName evidence="6">Phosphatidylinositol 4,5-bisphosphate effector protein, putative</fullName>
    </submittedName>
</protein>
<dbReference type="OrthoDB" id="5598057at2759"/>
<dbReference type="InterPro" id="IPR011993">
    <property type="entry name" value="PH-like_dom_sf"/>
</dbReference>
<evidence type="ECO:0000256" key="1">
    <source>
        <dbReference type="ARBA" id="ARBA00022553"/>
    </source>
</evidence>
<dbReference type="Gene3D" id="2.30.29.30">
    <property type="entry name" value="Pleckstrin-homology domain (PH domain)/Phosphotyrosine-binding domain (PTB)"/>
    <property type="match status" value="1"/>
</dbReference>
<dbReference type="KEGG" id="cdu:CD36_62200"/>
<dbReference type="HOGENOM" id="CLU_013663_0_0_1"/>
<keyword evidence="1" id="KW-0597">Phosphoprotein</keyword>
<dbReference type="InterPro" id="IPR001849">
    <property type="entry name" value="PH_domain"/>
</dbReference>